<dbReference type="GO" id="GO:0071555">
    <property type="term" value="P:cell wall organization"/>
    <property type="evidence" value="ECO:0007669"/>
    <property type="project" value="UniProtKB-UniRule"/>
</dbReference>
<evidence type="ECO:0000256" key="4">
    <source>
        <dbReference type="ARBA" id="ARBA00022984"/>
    </source>
</evidence>
<dbReference type="InterPro" id="IPR038063">
    <property type="entry name" value="Transpep_catalytic_dom"/>
</dbReference>
<reference evidence="10" key="1">
    <citation type="submission" date="2017-09" db="EMBL/GenBank/DDBJ databases">
        <title>Depth-based differentiation of microbial function through sediment-hosted aquifers and enrichment of novel symbionts in the deep terrestrial subsurface.</title>
        <authorList>
            <person name="Probst A.J."/>
            <person name="Ladd B."/>
            <person name="Jarett J.K."/>
            <person name="Geller-Mcgrath D.E."/>
            <person name="Sieber C.M.K."/>
            <person name="Emerson J.B."/>
            <person name="Anantharaman K."/>
            <person name="Thomas B.C."/>
            <person name="Malmstrom R."/>
            <person name="Stieglmeier M."/>
            <person name="Klingl A."/>
            <person name="Woyke T."/>
            <person name="Ryan C.M."/>
            <person name="Banfield J.F."/>
        </authorList>
    </citation>
    <scope>NUCLEOTIDE SEQUENCE [LARGE SCALE GENOMIC DNA]</scope>
</reference>
<evidence type="ECO:0000313" key="10">
    <source>
        <dbReference type="Proteomes" id="UP000228920"/>
    </source>
</evidence>
<dbReference type="SUPFAM" id="SSF141523">
    <property type="entry name" value="L,D-transpeptidase catalytic domain-like"/>
    <property type="match status" value="1"/>
</dbReference>
<keyword evidence="4 6" id="KW-0573">Peptidoglycan synthesis</keyword>
<evidence type="ECO:0000256" key="3">
    <source>
        <dbReference type="ARBA" id="ARBA00022960"/>
    </source>
</evidence>
<feature type="active site" description="Nucleophile" evidence="6">
    <location>
        <position position="298"/>
    </location>
</feature>
<dbReference type="UniPathway" id="UPA00219"/>
<name>A0A2M7TGC7_UNCKA</name>
<keyword evidence="5 6" id="KW-0961">Cell wall biogenesis/degradation</keyword>
<dbReference type="CDD" id="cd16913">
    <property type="entry name" value="YkuD_like"/>
    <property type="match status" value="1"/>
</dbReference>
<dbReference type="PANTHER" id="PTHR30582">
    <property type="entry name" value="L,D-TRANSPEPTIDASE"/>
    <property type="match status" value="1"/>
</dbReference>
<dbReference type="Proteomes" id="UP000228920">
    <property type="component" value="Unassembled WGS sequence"/>
</dbReference>
<dbReference type="EMBL" id="PFNL01000166">
    <property type="protein sequence ID" value="PIZ44698.1"/>
    <property type="molecule type" value="Genomic_DNA"/>
</dbReference>
<dbReference type="InterPro" id="IPR005490">
    <property type="entry name" value="LD_TPept_cat_dom"/>
</dbReference>
<evidence type="ECO:0000256" key="7">
    <source>
        <dbReference type="SAM" id="Phobius"/>
    </source>
</evidence>
<organism evidence="9 10">
    <name type="scientific">candidate division WWE3 bacterium CG_4_10_14_0_2_um_filter_41_14</name>
    <dbReference type="NCBI Taxonomy" id="1975072"/>
    <lineage>
        <taxon>Bacteria</taxon>
        <taxon>Katanobacteria</taxon>
    </lineage>
</organism>
<feature type="active site" description="Proton donor/acceptor" evidence="6">
    <location>
        <position position="273"/>
    </location>
</feature>
<evidence type="ECO:0000313" key="9">
    <source>
        <dbReference type="EMBL" id="PIZ44698.1"/>
    </source>
</evidence>
<comment type="caution">
    <text evidence="9">The sequence shown here is derived from an EMBL/GenBank/DDBJ whole genome shotgun (WGS) entry which is preliminary data.</text>
</comment>
<evidence type="ECO:0000256" key="6">
    <source>
        <dbReference type="PROSITE-ProRule" id="PRU01373"/>
    </source>
</evidence>
<evidence type="ECO:0000256" key="2">
    <source>
        <dbReference type="ARBA" id="ARBA00022679"/>
    </source>
</evidence>
<dbReference type="AlphaFoldDB" id="A0A2M7TGC7"/>
<feature type="transmembrane region" description="Helical" evidence="7">
    <location>
        <begin position="12"/>
        <end position="29"/>
    </location>
</feature>
<comment type="pathway">
    <text evidence="1 6">Cell wall biogenesis; peptidoglycan biosynthesis.</text>
</comment>
<evidence type="ECO:0000256" key="5">
    <source>
        <dbReference type="ARBA" id="ARBA00023316"/>
    </source>
</evidence>
<dbReference type="Gene3D" id="2.40.440.10">
    <property type="entry name" value="L,D-transpeptidase catalytic domain-like"/>
    <property type="match status" value="1"/>
</dbReference>
<gene>
    <name evidence="9" type="ORF">COY32_06090</name>
</gene>
<proteinExistence type="predicted"/>
<evidence type="ECO:0000256" key="1">
    <source>
        <dbReference type="ARBA" id="ARBA00004752"/>
    </source>
</evidence>
<dbReference type="GO" id="GO:0005576">
    <property type="term" value="C:extracellular region"/>
    <property type="evidence" value="ECO:0007669"/>
    <property type="project" value="TreeGrafter"/>
</dbReference>
<accession>A0A2M7TGC7</accession>
<dbReference type="GO" id="GO:0008360">
    <property type="term" value="P:regulation of cell shape"/>
    <property type="evidence" value="ECO:0007669"/>
    <property type="project" value="UniProtKB-UniRule"/>
</dbReference>
<feature type="domain" description="L,D-TPase catalytic" evidence="8">
    <location>
        <begin position="200"/>
        <end position="322"/>
    </location>
</feature>
<dbReference type="GO" id="GO:0016740">
    <property type="term" value="F:transferase activity"/>
    <property type="evidence" value="ECO:0007669"/>
    <property type="project" value="UniProtKB-KW"/>
</dbReference>
<keyword evidence="7" id="KW-0812">Transmembrane</keyword>
<sequence>MNRTILPRFTRYLIYPLAILLSISVVLGAQNIADQSKQTTALAGQSQQEYELQLPIIRTLQTKRYFVQSIISQIDPMLPSLSTTEIDLLIAAFDDSLLAADYERAHSTLEQAQAVAKDTLANQAKIADQEVTRLLSVLTENIAQIDHMLGNKDVIPATALELLSNDTVDVMARLNDARGWVEVSAHEIKRRRATLDTAQKQIVIVKSEKSLHLYENGEIIYSMPVSLGRPSAITRTGDFAILDKLGTVWSYWQIWLPKWLGIYYAGSSENGIHGLPFDNYGNVYWTAQVGTQNITYGCVMPNDPNMAKLYDWAEVGIPVAIVD</sequence>
<dbReference type="GO" id="GO:0018104">
    <property type="term" value="P:peptidoglycan-protein cross-linking"/>
    <property type="evidence" value="ECO:0007669"/>
    <property type="project" value="TreeGrafter"/>
</dbReference>
<dbReference type="InterPro" id="IPR050979">
    <property type="entry name" value="LD-transpeptidase"/>
</dbReference>
<keyword evidence="2" id="KW-0808">Transferase</keyword>
<protein>
    <recommendedName>
        <fullName evidence="8">L,D-TPase catalytic domain-containing protein</fullName>
    </recommendedName>
</protein>
<dbReference type="PROSITE" id="PS52029">
    <property type="entry name" value="LD_TPASE"/>
    <property type="match status" value="1"/>
</dbReference>
<dbReference type="GO" id="GO:0071972">
    <property type="term" value="F:peptidoglycan L,D-transpeptidase activity"/>
    <property type="evidence" value="ECO:0007669"/>
    <property type="project" value="TreeGrafter"/>
</dbReference>
<keyword evidence="7" id="KW-1133">Transmembrane helix</keyword>
<dbReference type="Pfam" id="PF03734">
    <property type="entry name" value="YkuD"/>
    <property type="match status" value="1"/>
</dbReference>
<keyword evidence="3 6" id="KW-0133">Cell shape</keyword>
<keyword evidence="7" id="KW-0472">Membrane</keyword>
<evidence type="ECO:0000259" key="8">
    <source>
        <dbReference type="PROSITE" id="PS52029"/>
    </source>
</evidence>